<dbReference type="InterPro" id="IPR001138">
    <property type="entry name" value="Zn2Cys6_DnaBD"/>
</dbReference>
<evidence type="ECO:0000313" key="8">
    <source>
        <dbReference type="Proteomes" id="UP001150941"/>
    </source>
</evidence>
<evidence type="ECO:0000256" key="5">
    <source>
        <dbReference type="SAM" id="MobiDB-lite"/>
    </source>
</evidence>
<dbReference type="PROSITE" id="PS50048">
    <property type="entry name" value="ZN2_CY6_FUNGAL_2"/>
    <property type="match status" value="1"/>
</dbReference>
<protein>
    <recommendedName>
        <fullName evidence="6">Zn(2)-C6 fungal-type domain-containing protein</fullName>
    </recommendedName>
</protein>
<dbReference type="PROSITE" id="PS00463">
    <property type="entry name" value="ZN2_CY6_FUNGAL_1"/>
    <property type="match status" value="1"/>
</dbReference>
<gene>
    <name evidence="7" type="ORF">N7468_006496</name>
</gene>
<dbReference type="AlphaFoldDB" id="A0A9W9NSB7"/>
<dbReference type="CDD" id="cd00067">
    <property type="entry name" value="GAL4"/>
    <property type="match status" value="1"/>
</dbReference>
<evidence type="ECO:0000259" key="6">
    <source>
        <dbReference type="PROSITE" id="PS50048"/>
    </source>
</evidence>
<dbReference type="GO" id="GO:0045944">
    <property type="term" value="P:positive regulation of transcription by RNA polymerase II"/>
    <property type="evidence" value="ECO:0007669"/>
    <property type="project" value="TreeGrafter"/>
</dbReference>
<evidence type="ECO:0000256" key="4">
    <source>
        <dbReference type="ARBA" id="ARBA00023242"/>
    </source>
</evidence>
<dbReference type="RefSeq" id="XP_058328682.1">
    <property type="nucleotide sequence ID" value="XM_058475792.1"/>
</dbReference>
<dbReference type="PANTHER" id="PTHR37534:SF44">
    <property type="entry name" value="ZN(II)2CYS6 TRANSCRIPTION FACTOR (EUROFUNG)"/>
    <property type="match status" value="1"/>
</dbReference>
<dbReference type="Gene3D" id="4.10.240.10">
    <property type="entry name" value="Zn(2)-C6 fungal-type DNA-binding domain"/>
    <property type="match status" value="1"/>
</dbReference>
<dbReference type="GO" id="GO:0000976">
    <property type="term" value="F:transcription cis-regulatory region binding"/>
    <property type="evidence" value="ECO:0007669"/>
    <property type="project" value="TreeGrafter"/>
</dbReference>
<dbReference type="SUPFAM" id="SSF57701">
    <property type="entry name" value="Zn2/Cys6 DNA-binding domain"/>
    <property type="match status" value="1"/>
</dbReference>
<feature type="domain" description="Zn(2)-C6 fungal-type" evidence="6">
    <location>
        <begin position="8"/>
        <end position="36"/>
    </location>
</feature>
<dbReference type="GO" id="GO:0008270">
    <property type="term" value="F:zinc ion binding"/>
    <property type="evidence" value="ECO:0007669"/>
    <property type="project" value="InterPro"/>
</dbReference>
<dbReference type="Proteomes" id="UP001150941">
    <property type="component" value="Unassembled WGS sequence"/>
</dbReference>
<feature type="compositionally biased region" description="Basic and acidic residues" evidence="5">
    <location>
        <begin position="77"/>
        <end position="102"/>
    </location>
</feature>
<dbReference type="Pfam" id="PF00172">
    <property type="entry name" value="Zn_clus"/>
    <property type="match status" value="1"/>
</dbReference>
<name>A0A9W9NSB7_9EURO</name>
<dbReference type="GeneID" id="83203095"/>
<dbReference type="GO" id="GO:0005634">
    <property type="term" value="C:nucleus"/>
    <property type="evidence" value="ECO:0007669"/>
    <property type="project" value="TreeGrafter"/>
</dbReference>
<evidence type="ECO:0000256" key="1">
    <source>
        <dbReference type="ARBA" id="ARBA00023015"/>
    </source>
</evidence>
<dbReference type="InterPro" id="IPR036864">
    <property type="entry name" value="Zn2-C6_fun-type_DNA-bd_sf"/>
</dbReference>
<sequence>MSTRSHQGCWTCKRKRRRCDNAQPHCDNCVRRGIECEGYEVRLRWGSGIASRGRFAGADKPLEDSVPSRPKGRKRDLRKEKRPEKLVSHESHDLRDERRPSRPNESSEGVYQGTGGPAVPEDSSSQPRRSKTDEALFSKFMNSGINVLHSTTAGDDLLQPRLPELCCESSALYTICLAFQLSLETVQSPQFFEYFDKSLREFRAELDRSTTLPDGTLLAGLLLSSIGLMHGLPWTIHLEGMHNILQSHDLADQHYVARSNSFRAHLFEVMGVMDLPHFSVGRQTPTIGIWKRYCQPSFHKDGPEPMSGLPRTLLDLYAGIGTSTTEQSLWDWPGEAGSFLQCYLWEAHRLAGILALRRGNRKRQQNSPTEPSIATWRQSRECPASETVLVARILANLDALRLACMERPSEDKFIRNAILFPVFHAGLEVSVLSQNPKWKETIQNCLLGSPQDAILLSQEGWKWGCYDAFGEQTEFTFQTYMNELLISVYYAR</sequence>
<dbReference type="PANTHER" id="PTHR37534">
    <property type="entry name" value="TRANSCRIPTIONAL ACTIVATOR PROTEIN UGA3"/>
    <property type="match status" value="1"/>
</dbReference>
<dbReference type="GO" id="GO:0000981">
    <property type="term" value="F:DNA-binding transcription factor activity, RNA polymerase II-specific"/>
    <property type="evidence" value="ECO:0007669"/>
    <property type="project" value="InterPro"/>
</dbReference>
<organism evidence="7 8">
    <name type="scientific">Penicillium chermesinum</name>
    <dbReference type="NCBI Taxonomy" id="63820"/>
    <lineage>
        <taxon>Eukaryota</taxon>
        <taxon>Fungi</taxon>
        <taxon>Dikarya</taxon>
        <taxon>Ascomycota</taxon>
        <taxon>Pezizomycotina</taxon>
        <taxon>Eurotiomycetes</taxon>
        <taxon>Eurotiomycetidae</taxon>
        <taxon>Eurotiales</taxon>
        <taxon>Aspergillaceae</taxon>
        <taxon>Penicillium</taxon>
    </lineage>
</organism>
<proteinExistence type="predicted"/>
<evidence type="ECO:0000256" key="3">
    <source>
        <dbReference type="ARBA" id="ARBA00023163"/>
    </source>
</evidence>
<keyword evidence="2" id="KW-0238">DNA-binding</keyword>
<accession>A0A9W9NSB7</accession>
<evidence type="ECO:0000313" key="7">
    <source>
        <dbReference type="EMBL" id="KAJ5225271.1"/>
    </source>
</evidence>
<comment type="caution">
    <text evidence="7">The sequence shown here is derived from an EMBL/GenBank/DDBJ whole genome shotgun (WGS) entry which is preliminary data.</text>
</comment>
<reference evidence="7" key="1">
    <citation type="submission" date="2022-11" db="EMBL/GenBank/DDBJ databases">
        <authorList>
            <person name="Petersen C."/>
        </authorList>
    </citation>
    <scope>NUCLEOTIDE SEQUENCE</scope>
    <source>
        <strain evidence="7">IBT 19713</strain>
    </source>
</reference>
<reference evidence="7" key="2">
    <citation type="journal article" date="2023" name="IMA Fungus">
        <title>Comparative genomic study of the Penicillium genus elucidates a diverse pangenome and 15 lateral gene transfer events.</title>
        <authorList>
            <person name="Petersen C."/>
            <person name="Sorensen T."/>
            <person name="Nielsen M.R."/>
            <person name="Sondergaard T.E."/>
            <person name="Sorensen J.L."/>
            <person name="Fitzpatrick D.A."/>
            <person name="Frisvad J.C."/>
            <person name="Nielsen K.L."/>
        </authorList>
    </citation>
    <scope>NUCLEOTIDE SEQUENCE</scope>
    <source>
        <strain evidence="7">IBT 19713</strain>
    </source>
</reference>
<feature type="region of interest" description="Disordered" evidence="5">
    <location>
        <begin position="52"/>
        <end position="131"/>
    </location>
</feature>
<dbReference type="SMART" id="SM00066">
    <property type="entry name" value="GAL4"/>
    <property type="match status" value="1"/>
</dbReference>
<dbReference type="OrthoDB" id="3251668at2759"/>
<keyword evidence="4" id="KW-0539">Nucleus</keyword>
<dbReference type="EMBL" id="JAPQKS010000005">
    <property type="protein sequence ID" value="KAJ5225271.1"/>
    <property type="molecule type" value="Genomic_DNA"/>
</dbReference>
<keyword evidence="8" id="KW-1185">Reference proteome</keyword>
<keyword evidence="3" id="KW-0804">Transcription</keyword>
<evidence type="ECO:0000256" key="2">
    <source>
        <dbReference type="ARBA" id="ARBA00023125"/>
    </source>
</evidence>
<keyword evidence="1" id="KW-0805">Transcription regulation</keyword>